<evidence type="ECO:0000256" key="1">
    <source>
        <dbReference type="ARBA" id="ARBA00010928"/>
    </source>
</evidence>
<evidence type="ECO:0000256" key="2">
    <source>
        <dbReference type="ARBA" id="ARBA00023002"/>
    </source>
</evidence>
<dbReference type="EMBL" id="CP130318">
    <property type="protein sequence ID" value="WNQ12547.1"/>
    <property type="molecule type" value="Genomic_DNA"/>
</dbReference>
<dbReference type="AlphaFoldDB" id="A0AA96LEV6"/>
<dbReference type="InterPro" id="IPR000683">
    <property type="entry name" value="Gfo/Idh/MocA-like_OxRdtase_N"/>
</dbReference>
<evidence type="ECO:0000259" key="4">
    <source>
        <dbReference type="Pfam" id="PF22725"/>
    </source>
</evidence>
<dbReference type="PANTHER" id="PTHR43708">
    <property type="entry name" value="CONSERVED EXPRESSED OXIDOREDUCTASE (EUROFUNG)"/>
    <property type="match status" value="1"/>
</dbReference>
<keyword evidence="2" id="KW-0560">Oxidoreductase</keyword>
<protein>
    <submittedName>
        <fullName evidence="5">Gfo/Idh/MocA family oxidoreductase</fullName>
    </submittedName>
</protein>
<dbReference type="InterPro" id="IPR036291">
    <property type="entry name" value="NAD(P)-bd_dom_sf"/>
</dbReference>
<evidence type="ECO:0000259" key="3">
    <source>
        <dbReference type="Pfam" id="PF01408"/>
    </source>
</evidence>
<dbReference type="Proteomes" id="UP001305702">
    <property type="component" value="Chromosome"/>
</dbReference>
<dbReference type="KEGG" id="paun:MJA45_05825"/>
<feature type="domain" description="Gfo/Idh/MocA-like oxidoreductase N-terminal" evidence="3">
    <location>
        <begin position="5"/>
        <end position="109"/>
    </location>
</feature>
<reference evidence="5 6" key="1">
    <citation type="submission" date="2022-02" db="EMBL/GenBank/DDBJ databases">
        <title>Paenibacillus sp. MBLB1776 Whole Genome Shotgun Sequencing.</title>
        <authorList>
            <person name="Hwang C.Y."/>
            <person name="Cho E.-S."/>
            <person name="Seo M.-J."/>
        </authorList>
    </citation>
    <scope>NUCLEOTIDE SEQUENCE [LARGE SCALE GENOMIC DNA]</scope>
    <source>
        <strain evidence="5 6">MBLB1776</strain>
    </source>
</reference>
<evidence type="ECO:0000313" key="5">
    <source>
        <dbReference type="EMBL" id="WNQ12547.1"/>
    </source>
</evidence>
<dbReference type="InterPro" id="IPR055170">
    <property type="entry name" value="GFO_IDH_MocA-like_dom"/>
</dbReference>
<organism evidence="5 6">
    <name type="scientific">Paenibacillus aurantius</name>
    <dbReference type="NCBI Taxonomy" id="2918900"/>
    <lineage>
        <taxon>Bacteria</taxon>
        <taxon>Bacillati</taxon>
        <taxon>Bacillota</taxon>
        <taxon>Bacilli</taxon>
        <taxon>Bacillales</taxon>
        <taxon>Paenibacillaceae</taxon>
        <taxon>Paenibacillus</taxon>
    </lineage>
</organism>
<name>A0AA96LEV6_9BACL</name>
<dbReference type="SUPFAM" id="SSF55347">
    <property type="entry name" value="Glyceraldehyde-3-phosphate dehydrogenase-like, C-terminal domain"/>
    <property type="match status" value="1"/>
</dbReference>
<dbReference type="Gene3D" id="3.30.360.10">
    <property type="entry name" value="Dihydrodipicolinate Reductase, domain 2"/>
    <property type="match status" value="1"/>
</dbReference>
<dbReference type="Gene3D" id="3.40.50.720">
    <property type="entry name" value="NAD(P)-binding Rossmann-like Domain"/>
    <property type="match status" value="1"/>
</dbReference>
<dbReference type="SUPFAM" id="SSF51735">
    <property type="entry name" value="NAD(P)-binding Rossmann-fold domains"/>
    <property type="match status" value="1"/>
</dbReference>
<comment type="similarity">
    <text evidence="1">Belongs to the Gfo/Idh/MocA family.</text>
</comment>
<accession>A0AA96LEV6</accession>
<dbReference type="Pfam" id="PF01408">
    <property type="entry name" value="GFO_IDH_MocA"/>
    <property type="match status" value="1"/>
</dbReference>
<dbReference type="PANTHER" id="PTHR43708:SF5">
    <property type="entry name" value="CONSERVED EXPRESSED OXIDOREDUCTASE (EUROFUNG)-RELATED"/>
    <property type="match status" value="1"/>
</dbReference>
<proteinExistence type="inferred from homology"/>
<evidence type="ECO:0000313" key="6">
    <source>
        <dbReference type="Proteomes" id="UP001305702"/>
    </source>
</evidence>
<dbReference type="InterPro" id="IPR051317">
    <property type="entry name" value="Gfo/Idh/MocA_oxidoreduct"/>
</dbReference>
<feature type="domain" description="GFO/IDH/MocA-like oxidoreductase" evidence="4">
    <location>
        <begin position="134"/>
        <end position="259"/>
    </location>
</feature>
<keyword evidence="6" id="KW-1185">Reference proteome</keyword>
<dbReference type="Pfam" id="PF22725">
    <property type="entry name" value="GFO_IDH_MocA_C3"/>
    <property type="match status" value="1"/>
</dbReference>
<gene>
    <name evidence="5" type="ORF">MJA45_05825</name>
</gene>
<dbReference type="GO" id="GO:0000166">
    <property type="term" value="F:nucleotide binding"/>
    <property type="evidence" value="ECO:0007669"/>
    <property type="project" value="InterPro"/>
</dbReference>
<sequence length="338" mass="37187">MKAGRFGIIGCQHPHIGNFISGMLKLGYTCAGIYEQENGELAGKLSETYGVPLVSDPESLLSSPEVEVIGCASINAEKIDVIEWCEKHGKHVMVDKPVVTTDEGLSRLKGVMDRGRIQIGMLVAGRFSPLLYSLKKRIDAGELGRLLSITTRKPHRLHPASRPAWHFSKERNGGIIIDLLIHDMDLLRYLTGREISDLEGFIAKNGFPEYPDFYDSAGVQVYMEGGIAAQLYADWYTAGSSWTWGDCRIFVTGTKGSAELRLSGDPLIAKEGLLLLVTDTQALHRVVPESPPVTILEDFMGRLQGHPALQTHEDILKASQAVIRADRQAKVINRTAPL</sequence>
<dbReference type="GO" id="GO:0016491">
    <property type="term" value="F:oxidoreductase activity"/>
    <property type="evidence" value="ECO:0007669"/>
    <property type="project" value="UniProtKB-KW"/>
</dbReference>
<dbReference type="RefSeq" id="WP_315606325.1">
    <property type="nucleotide sequence ID" value="NZ_CP130318.1"/>
</dbReference>